<proteinExistence type="predicted"/>
<keyword evidence="6" id="KW-1185">Reference proteome</keyword>
<dbReference type="GO" id="GO:0016567">
    <property type="term" value="P:protein ubiquitination"/>
    <property type="evidence" value="ECO:0007669"/>
    <property type="project" value="TreeGrafter"/>
</dbReference>
<evidence type="ECO:0000313" key="6">
    <source>
        <dbReference type="Proteomes" id="UP000000304"/>
    </source>
</evidence>
<evidence type="ECO:0000256" key="2">
    <source>
        <dbReference type="ARBA" id="ARBA00022737"/>
    </source>
</evidence>
<sequence>MDENSLIYGLELQARALTPQYGESNDVCFFIATNSLKPTNQVHLIQYEEEQGSVQSKVFEHALGEVWKLNSCPRNPRLLASVYNVQKGAQVLTKAALFTLPEDLNPDPEQLKSEYLPWEQVEVLDTEALGERVKTIEFHPNQDTLACVVDNKVAVMQRAESSTRVVAEVPASGSSSGSAKHTQHFTGGKWSHHHQGHQFLTLQMAI</sequence>
<dbReference type="EMBL" id="CH982655">
    <property type="protein sequence ID" value="EDX15722.1"/>
    <property type="molecule type" value="Genomic_DNA"/>
</dbReference>
<accession>B4NT32</accession>
<dbReference type="Pfam" id="PF23609">
    <property type="entry name" value="Beta-prop_EIPR1"/>
    <property type="match status" value="1"/>
</dbReference>
<dbReference type="OrthoDB" id="196957at2759"/>
<feature type="domain" description="EIPR1-like beta-propeller" evidence="4">
    <location>
        <begin position="4"/>
        <end position="136"/>
    </location>
</feature>
<dbReference type="OMA" id="HPSQEQI"/>
<gene>
    <name evidence="5" type="primary">Dsim\GD17577</name>
    <name evidence="5" type="ORF">Dsim_GD17577</name>
</gene>
<evidence type="ECO:0000259" key="4">
    <source>
        <dbReference type="Pfam" id="PF23609"/>
    </source>
</evidence>
<organism evidence="5 6">
    <name type="scientific">Drosophila simulans</name>
    <name type="common">Fruit fly</name>
    <dbReference type="NCBI Taxonomy" id="7240"/>
    <lineage>
        <taxon>Eukaryota</taxon>
        <taxon>Metazoa</taxon>
        <taxon>Ecdysozoa</taxon>
        <taxon>Arthropoda</taxon>
        <taxon>Hexapoda</taxon>
        <taxon>Insecta</taxon>
        <taxon>Pterygota</taxon>
        <taxon>Neoptera</taxon>
        <taxon>Endopterygota</taxon>
        <taxon>Diptera</taxon>
        <taxon>Brachycera</taxon>
        <taxon>Muscomorpha</taxon>
        <taxon>Ephydroidea</taxon>
        <taxon>Drosophilidae</taxon>
        <taxon>Drosophila</taxon>
        <taxon>Sophophora</taxon>
    </lineage>
</organism>
<keyword evidence="1" id="KW-0853">WD repeat</keyword>
<evidence type="ECO:0000256" key="1">
    <source>
        <dbReference type="ARBA" id="ARBA00022574"/>
    </source>
</evidence>
<dbReference type="HOGENOM" id="CLU_050772_1_0_1"/>
<reference evidence="5 6" key="1">
    <citation type="journal article" date="2007" name="Nature">
        <title>Evolution of genes and genomes on the Drosophila phylogeny.</title>
        <authorList>
            <consortium name="Drosophila 12 Genomes Consortium"/>
            <person name="Clark A.G."/>
            <person name="Eisen M.B."/>
            <person name="Smith D.R."/>
            <person name="Bergman C.M."/>
            <person name="Oliver B."/>
            <person name="Markow T.A."/>
            <person name="Kaufman T.C."/>
            <person name="Kellis M."/>
            <person name="Gelbart W."/>
            <person name="Iyer V.N."/>
            <person name="Pollard D.A."/>
            <person name="Sackton T.B."/>
            <person name="Larracuente A.M."/>
            <person name="Singh N.D."/>
            <person name="Abad J.P."/>
            <person name="Abt D.N."/>
            <person name="Adryan B."/>
            <person name="Aguade M."/>
            <person name="Akashi H."/>
            <person name="Anderson W.W."/>
            <person name="Aquadro C.F."/>
            <person name="Ardell D.H."/>
            <person name="Arguello R."/>
            <person name="Artieri C.G."/>
            <person name="Barbash D.A."/>
            <person name="Barker D."/>
            <person name="Barsanti P."/>
            <person name="Batterham P."/>
            <person name="Batzoglou S."/>
            <person name="Begun D."/>
            <person name="Bhutkar A."/>
            <person name="Blanco E."/>
            <person name="Bosak S.A."/>
            <person name="Bradley R.K."/>
            <person name="Brand A.D."/>
            <person name="Brent M.R."/>
            <person name="Brooks A.N."/>
            <person name="Brown R.H."/>
            <person name="Butlin R.K."/>
            <person name="Caggese C."/>
            <person name="Calvi B.R."/>
            <person name="Bernardo de Carvalho A."/>
            <person name="Caspi A."/>
            <person name="Castrezana S."/>
            <person name="Celniker S.E."/>
            <person name="Chang J.L."/>
            <person name="Chapple C."/>
            <person name="Chatterji S."/>
            <person name="Chinwalla A."/>
            <person name="Civetta A."/>
            <person name="Clifton S.W."/>
            <person name="Comeron J.M."/>
            <person name="Costello J.C."/>
            <person name="Coyne J.A."/>
            <person name="Daub J."/>
            <person name="David R.G."/>
            <person name="Delcher A.L."/>
            <person name="Delehaunty K."/>
            <person name="Do C.B."/>
            <person name="Ebling H."/>
            <person name="Edwards K."/>
            <person name="Eickbush T."/>
            <person name="Evans J.D."/>
            <person name="Filipski A."/>
            <person name="Findeiss S."/>
            <person name="Freyhult E."/>
            <person name="Fulton L."/>
            <person name="Fulton R."/>
            <person name="Garcia A.C."/>
            <person name="Gardiner A."/>
            <person name="Garfield D.A."/>
            <person name="Garvin B.E."/>
            <person name="Gibson G."/>
            <person name="Gilbert D."/>
            <person name="Gnerre S."/>
            <person name="Godfrey J."/>
            <person name="Good R."/>
            <person name="Gotea V."/>
            <person name="Gravely B."/>
            <person name="Greenberg A.J."/>
            <person name="Griffiths-Jones S."/>
            <person name="Gross S."/>
            <person name="Guigo R."/>
            <person name="Gustafson E.A."/>
            <person name="Haerty W."/>
            <person name="Hahn M.W."/>
            <person name="Halligan D.L."/>
            <person name="Halpern A.L."/>
            <person name="Halter G.M."/>
            <person name="Han M.V."/>
            <person name="Heger A."/>
            <person name="Hillier L."/>
            <person name="Hinrichs A.S."/>
            <person name="Holmes I."/>
            <person name="Hoskins R.A."/>
            <person name="Hubisz M.J."/>
            <person name="Hultmark D."/>
            <person name="Huntley M.A."/>
            <person name="Jaffe D.B."/>
            <person name="Jagadeeshan S."/>
            <person name="Jeck W.R."/>
            <person name="Johnson J."/>
            <person name="Jones C.D."/>
            <person name="Jordan W.C."/>
            <person name="Karpen G.H."/>
            <person name="Kataoka E."/>
            <person name="Keightley P.D."/>
            <person name="Kheradpour P."/>
            <person name="Kirkness E.F."/>
            <person name="Koerich L.B."/>
            <person name="Kristiansen K."/>
            <person name="Kudrna D."/>
            <person name="Kulathinal R.J."/>
            <person name="Kumar S."/>
            <person name="Kwok R."/>
            <person name="Lander E."/>
            <person name="Langley C.H."/>
            <person name="Lapoint R."/>
            <person name="Lazzaro B.P."/>
            <person name="Lee S.J."/>
            <person name="Levesque L."/>
            <person name="Li R."/>
            <person name="Lin C.F."/>
            <person name="Lin M.F."/>
            <person name="Lindblad-Toh K."/>
            <person name="Llopart A."/>
            <person name="Long M."/>
            <person name="Low L."/>
            <person name="Lozovsky E."/>
            <person name="Lu J."/>
            <person name="Luo M."/>
            <person name="Machado C.A."/>
            <person name="Makalowski W."/>
            <person name="Marzo M."/>
            <person name="Matsuda M."/>
            <person name="Matzkin L."/>
            <person name="McAllister B."/>
            <person name="McBride C.S."/>
            <person name="McKernan B."/>
            <person name="McKernan K."/>
            <person name="Mendez-Lago M."/>
            <person name="Minx P."/>
            <person name="Mollenhauer M.U."/>
            <person name="Montooth K."/>
            <person name="Mount S.M."/>
            <person name="Mu X."/>
            <person name="Myers E."/>
            <person name="Negre B."/>
            <person name="Newfeld S."/>
            <person name="Nielsen R."/>
            <person name="Noor M.A."/>
            <person name="O'Grady P."/>
            <person name="Pachter L."/>
            <person name="Papaceit M."/>
            <person name="Parisi M.J."/>
            <person name="Parisi M."/>
            <person name="Parts L."/>
            <person name="Pedersen J.S."/>
            <person name="Pesole G."/>
            <person name="Phillippy A.M."/>
            <person name="Ponting C.P."/>
            <person name="Pop M."/>
            <person name="Porcelli D."/>
            <person name="Powell J.R."/>
            <person name="Prohaska S."/>
            <person name="Pruitt K."/>
            <person name="Puig M."/>
            <person name="Quesneville H."/>
            <person name="Ram K.R."/>
            <person name="Rand D."/>
            <person name="Rasmussen M.D."/>
            <person name="Reed L.K."/>
            <person name="Reenan R."/>
            <person name="Reily A."/>
            <person name="Remington K.A."/>
            <person name="Rieger T.T."/>
            <person name="Ritchie M.G."/>
            <person name="Robin C."/>
            <person name="Rogers Y.H."/>
            <person name="Rohde C."/>
            <person name="Rozas J."/>
            <person name="Rubenfield M.J."/>
            <person name="Ruiz A."/>
            <person name="Russo S."/>
            <person name="Salzberg S.L."/>
            <person name="Sanchez-Gracia A."/>
            <person name="Saranga D.J."/>
            <person name="Sato H."/>
            <person name="Schaeffer S.W."/>
            <person name="Schatz M.C."/>
            <person name="Schlenke T."/>
            <person name="Schwartz R."/>
            <person name="Segarra C."/>
            <person name="Singh R.S."/>
            <person name="Sirot L."/>
            <person name="Sirota M."/>
            <person name="Sisneros N.B."/>
            <person name="Smith C.D."/>
            <person name="Smith T.F."/>
            <person name="Spieth J."/>
            <person name="Stage D.E."/>
            <person name="Stark A."/>
            <person name="Stephan W."/>
            <person name="Strausberg R.L."/>
            <person name="Strempel S."/>
            <person name="Sturgill D."/>
            <person name="Sutton G."/>
            <person name="Sutton G.G."/>
            <person name="Tao W."/>
            <person name="Teichmann S."/>
            <person name="Tobari Y.N."/>
            <person name="Tomimura Y."/>
            <person name="Tsolas J.M."/>
            <person name="Valente V.L."/>
            <person name="Venter E."/>
            <person name="Venter J.C."/>
            <person name="Vicario S."/>
            <person name="Vieira F.G."/>
            <person name="Vilella A.J."/>
            <person name="Villasante A."/>
            <person name="Walenz B."/>
            <person name="Wang J."/>
            <person name="Wasserman M."/>
            <person name="Watts T."/>
            <person name="Wilson D."/>
            <person name="Wilson R.K."/>
            <person name="Wing R.A."/>
            <person name="Wolfner M.F."/>
            <person name="Wong A."/>
            <person name="Wong G.K."/>
            <person name="Wu C.I."/>
            <person name="Wu G."/>
            <person name="Yamamoto D."/>
            <person name="Yang H.P."/>
            <person name="Yang S.P."/>
            <person name="Yorke J.A."/>
            <person name="Yoshida K."/>
            <person name="Zdobnov E."/>
            <person name="Zhang P."/>
            <person name="Zhang Y."/>
            <person name="Zimin A.V."/>
            <person name="Baldwin J."/>
            <person name="Abdouelleil A."/>
            <person name="Abdulkadir J."/>
            <person name="Abebe A."/>
            <person name="Abera B."/>
            <person name="Abreu J."/>
            <person name="Acer S.C."/>
            <person name="Aftuck L."/>
            <person name="Alexander A."/>
            <person name="An P."/>
            <person name="Anderson E."/>
            <person name="Anderson S."/>
            <person name="Arachi H."/>
            <person name="Azer M."/>
            <person name="Bachantsang P."/>
            <person name="Barry A."/>
            <person name="Bayul T."/>
            <person name="Berlin A."/>
            <person name="Bessette D."/>
            <person name="Bloom T."/>
            <person name="Blye J."/>
            <person name="Boguslavskiy L."/>
            <person name="Bonnet C."/>
            <person name="Boukhgalter B."/>
            <person name="Bourzgui I."/>
            <person name="Brown A."/>
            <person name="Cahill P."/>
            <person name="Channer S."/>
            <person name="Cheshatsang Y."/>
            <person name="Chuda L."/>
            <person name="Citroen M."/>
            <person name="Collymore A."/>
            <person name="Cooke P."/>
            <person name="Costello M."/>
            <person name="D'Aco K."/>
            <person name="Daza R."/>
            <person name="De Haan G."/>
            <person name="DeGray S."/>
            <person name="DeMaso C."/>
            <person name="Dhargay N."/>
            <person name="Dooley K."/>
            <person name="Dooley E."/>
            <person name="Doricent M."/>
            <person name="Dorje P."/>
            <person name="Dorjee K."/>
            <person name="Dupes A."/>
            <person name="Elong R."/>
            <person name="Falk J."/>
            <person name="Farina A."/>
            <person name="Faro S."/>
            <person name="Ferguson D."/>
            <person name="Fisher S."/>
            <person name="Foley C.D."/>
            <person name="Franke A."/>
            <person name="Friedrich D."/>
            <person name="Gadbois L."/>
            <person name="Gearin G."/>
            <person name="Gearin C.R."/>
            <person name="Giannoukos G."/>
            <person name="Goode T."/>
            <person name="Graham J."/>
            <person name="Grandbois E."/>
            <person name="Grewal S."/>
            <person name="Gyaltsen K."/>
            <person name="Hafez N."/>
            <person name="Hagos B."/>
            <person name="Hall J."/>
            <person name="Henson C."/>
            <person name="Hollinger A."/>
            <person name="Honan T."/>
            <person name="Huard M.D."/>
            <person name="Hughes L."/>
            <person name="Hurhula B."/>
            <person name="Husby M.E."/>
            <person name="Kamat A."/>
            <person name="Kanga B."/>
            <person name="Kashin S."/>
            <person name="Khazanovich D."/>
            <person name="Kisner P."/>
            <person name="Lance K."/>
            <person name="Lara M."/>
            <person name="Lee W."/>
            <person name="Lennon N."/>
            <person name="Letendre F."/>
            <person name="LeVine R."/>
            <person name="Lipovsky A."/>
            <person name="Liu X."/>
            <person name="Liu J."/>
            <person name="Liu S."/>
            <person name="Lokyitsang T."/>
            <person name="Lokyitsang Y."/>
            <person name="Lubonja R."/>
            <person name="Lui A."/>
            <person name="MacDonald P."/>
            <person name="Magnisalis V."/>
            <person name="Maru K."/>
            <person name="Matthews C."/>
            <person name="McCusker W."/>
            <person name="McDonough S."/>
            <person name="Mehta T."/>
            <person name="Meldrim J."/>
            <person name="Meneus L."/>
            <person name="Mihai O."/>
            <person name="Mihalev A."/>
            <person name="Mihova T."/>
            <person name="Mittelman R."/>
            <person name="Mlenga V."/>
            <person name="Montmayeur A."/>
            <person name="Mulrain L."/>
            <person name="Navidi A."/>
            <person name="Naylor J."/>
            <person name="Negash T."/>
            <person name="Nguyen T."/>
            <person name="Nguyen N."/>
            <person name="Nicol R."/>
            <person name="Norbu C."/>
            <person name="Norbu N."/>
            <person name="Novod N."/>
            <person name="O'Neill B."/>
            <person name="Osman S."/>
            <person name="Markiewicz E."/>
            <person name="Oyono O.L."/>
            <person name="Patti C."/>
            <person name="Phunkhang P."/>
            <person name="Pierre F."/>
            <person name="Priest M."/>
            <person name="Raghuraman S."/>
            <person name="Rege F."/>
            <person name="Reyes R."/>
            <person name="Rise C."/>
            <person name="Rogov P."/>
            <person name="Ross K."/>
            <person name="Ryan E."/>
            <person name="Settipalli S."/>
            <person name="Shea T."/>
            <person name="Sherpa N."/>
            <person name="Shi L."/>
            <person name="Shih D."/>
            <person name="Sparrow T."/>
            <person name="Spaulding J."/>
            <person name="Stalker J."/>
            <person name="Stange-Thomann N."/>
            <person name="Stavropoulos S."/>
            <person name="Stone C."/>
            <person name="Strader C."/>
            <person name="Tesfaye S."/>
            <person name="Thomson T."/>
            <person name="Thoulutsang Y."/>
            <person name="Thoulutsang D."/>
            <person name="Topham K."/>
            <person name="Topping I."/>
            <person name="Tsamla T."/>
            <person name="Vassiliev H."/>
            <person name="Vo A."/>
            <person name="Wangchuk T."/>
            <person name="Wangdi T."/>
            <person name="Weiand M."/>
            <person name="Wilkinson J."/>
            <person name="Wilson A."/>
            <person name="Yadav S."/>
            <person name="Young G."/>
            <person name="Yu Q."/>
            <person name="Zembek L."/>
            <person name="Zhong D."/>
            <person name="Zimmer A."/>
            <person name="Zwirko Z."/>
            <person name="Jaffe D.B."/>
            <person name="Alvarez P."/>
            <person name="Brockman W."/>
            <person name="Butler J."/>
            <person name="Chin C."/>
            <person name="Gnerre S."/>
            <person name="Grabherr M."/>
            <person name="Kleber M."/>
            <person name="Mauceli E."/>
            <person name="MacCallum I."/>
        </authorList>
    </citation>
    <scope>NUCLEOTIDE SEQUENCE [LARGE SCALE GENOMIC DNA]</scope>
    <source>
        <strain evidence="6">white501</strain>
    </source>
</reference>
<dbReference type="STRING" id="7240.B4NT32"/>
<keyword evidence="2" id="KW-0677">Repeat</keyword>
<dbReference type="Bgee" id="FBgn0189127">
    <property type="expression patterns" value="Expressed in embryo and 3 other cell types or tissues"/>
</dbReference>
<dbReference type="PANTHER" id="PTHR14205:SF15">
    <property type="entry name" value="EARP AND GARP COMPLEX-INTERACTING PROTEIN 1"/>
    <property type="match status" value="1"/>
</dbReference>
<evidence type="ECO:0000313" key="5">
    <source>
        <dbReference type="EMBL" id="EDX15722.1"/>
    </source>
</evidence>
<dbReference type="Proteomes" id="UP000000304">
    <property type="component" value="Unassembled WGS sequence"/>
</dbReference>
<dbReference type="AlphaFoldDB" id="B4NT32"/>
<feature type="region of interest" description="Disordered" evidence="3">
    <location>
        <begin position="170"/>
        <end position="192"/>
    </location>
</feature>
<dbReference type="InterPro" id="IPR059104">
    <property type="entry name" value="Beta-prop_EIPR1-like"/>
</dbReference>
<dbReference type="PhylomeDB" id="B4NT32"/>
<dbReference type="PANTHER" id="PTHR14205">
    <property type="entry name" value="WD-REPEAT PROTEIN"/>
    <property type="match status" value="1"/>
</dbReference>
<dbReference type="InterPro" id="IPR040323">
    <property type="entry name" value="EIPR1"/>
</dbReference>
<evidence type="ECO:0000256" key="3">
    <source>
        <dbReference type="SAM" id="MobiDB-lite"/>
    </source>
</evidence>
<name>B4NT32_DROSI</name>
<protein>
    <submittedName>
        <fullName evidence="5">GD17577</fullName>
    </submittedName>
</protein>